<dbReference type="OrthoDB" id="2469976at2"/>
<comment type="caution">
    <text evidence="1">The sequence shown here is derived from an EMBL/GenBank/DDBJ whole genome shotgun (WGS) entry which is preliminary data.</text>
</comment>
<evidence type="ECO:0000313" key="1">
    <source>
        <dbReference type="EMBL" id="KZE74939.1"/>
    </source>
</evidence>
<reference evidence="2" key="1">
    <citation type="submission" date="2016-01" db="EMBL/GenBank/DDBJ databases">
        <title>Draft genome of Chromobacterium sp. F49.</title>
        <authorList>
            <person name="Hong K.W."/>
        </authorList>
    </citation>
    <scope>NUCLEOTIDE SEQUENCE [LARGE SCALE GENOMIC DNA]</scope>
    <source>
        <strain evidence="2">M63</strain>
    </source>
</reference>
<dbReference type="EMBL" id="LQRA01000075">
    <property type="protein sequence ID" value="KZE74939.1"/>
    <property type="molecule type" value="Genomic_DNA"/>
</dbReference>
<dbReference type="RefSeq" id="WP_063185452.1">
    <property type="nucleotide sequence ID" value="NZ_LQRA01000075.1"/>
</dbReference>
<organism evidence="1 2">
    <name type="scientific">Paenibacillus elgii</name>
    <dbReference type="NCBI Taxonomy" id="189691"/>
    <lineage>
        <taxon>Bacteria</taxon>
        <taxon>Bacillati</taxon>
        <taxon>Bacillota</taxon>
        <taxon>Bacilli</taxon>
        <taxon>Bacillales</taxon>
        <taxon>Paenibacillaceae</taxon>
        <taxon>Paenibacillus</taxon>
    </lineage>
</organism>
<evidence type="ECO:0000313" key="2">
    <source>
        <dbReference type="Proteomes" id="UP000076563"/>
    </source>
</evidence>
<proteinExistence type="predicted"/>
<sequence length="146" mass="16488">MRIIKTQQDLVVLRLAVTLPVELLLQVEEYLLQLRDEQKEKEATEFRLVGRGYIVVLEAGDNIRELGNMGLDHENGGLLGSHPEYVEILDVGDGLQTYKVAILYDNDYLMTFFTQAGAHDEEVEKYIPLAPGQVNPPFPLLPIHNS</sequence>
<accession>A0A165QGV1</accession>
<dbReference type="Proteomes" id="UP000076563">
    <property type="component" value="Unassembled WGS sequence"/>
</dbReference>
<name>A0A165QGV1_9BACL</name>
<dbReference type="AlphaFoldDB" id="A0A165QGV1"/>
<gene>
    <name evidence="1" type="ORF">AV654_28775</name>
</gene>
<keyword evidence="2" id="KW-1185">Reference proteome</keyword>
<protein>
    <submittedName>
        <fullName evidence="1">Uncharacterized protein</fullName>
    </submittedName>
</protein>